<keyword evidence="11 20" id="KW-0472">Membrane</keyword>
<evidence type="ECO:0000256" key="18">
    <source>
        <dbReference type="ARBA" id="ARBA00074379"/>
    </source>
</evidence>
<evidence type="ECO:0000256" key="22">
    <source>
        <dbReference type="SAM" id="Phobius"/>
    </source>
</evidence>
<dbReference type="InterPro" id="IPR048528">
    <property type="entry name" value="Lamp2-like_luminal"/>
</dbReference>
<keyword evidence="13" id="KW-0966">Cell projection</keyword>
<keyword evidence="10" id="KW-0770">Synapse</keyword>
<evidence type="ECO:0000256" key="1">
    <source>
        <dbReference type="ARBA" id="ARBA00004151"/>
    </source>
</evidence>
<feature type="compositionally biased region" description="Low complexity" evidence="21">
    <location>
        <begin position="33"/>
        <end position="66"/>
    </location>
</feature>
<evidence type="ECO:0000256" key="3">
    <source>
        <dbReference type="ARBA" id="ARBA00004172"/>
    </source>
</evidence>
<evidence type="ECO:0000256" key="10">
    <source>
        <dbReference type="ARBA" id="ARBA00023018"/>
    </source>
</evidence>
<evidence type="ECO:0000313" key="26">
    <source>
        <dbReference type="EMBL" id="KAL1513411.1"/>
    </source>
</evidence>
<evidence type="ECO:0000256" key="2">
    <source>
        <dbReference type="ARBA" id="ARBA00004158"/>
    </source>
</evidence>
<feature type="signal peptide" evidence="23">
    <location>
        <begin position="1"/>
        <end position="18"/>
    </location>
</feature>
<comment type="subcellular location">
    <subcellularLocation>
        <location evidence="4">Cell projection</location>
        <location evidence="4">Dendrite</location>
    </subcellularLocation>
    <subcellularLocation>
        <location evidence="17">Cell projection</location>
        <location evidence="17">Growth cone membrane</location>
        <topology evidence="17">Single-pass type I membrane protein</topology>
    </subcellularLocation>
    <subcellularLocation>
        <location evidence="15">Cytoplasmic vesicle</location>
        <location evidence="15">Secretory vesicle</location>
        <location evidence="15">Synaptic vesicle membrane</location>
        <topology evidence="15">Single-pass type I membrane protein</topology>
    </subcellularLocation>
    <subcellularLocation>
        <location evidence="2">Early endosome membrane</location>
        <topology evidence="2">Single-pass type I membrane protein</topology>
    </subcellularLocation>
    <subcellularLocation>
        <location evidence="1">Endoplasmic reticulum-Golgi intermediate compartment membrane</location>
        <topology evidence="1">Single-pass type I membrane protein</topology>
    </subcellularLocation>
    <subcellularLocation>
        <location evidence="20">Membrane</location>
        <topology evidence="20">Single-pass type I membrane protein</topology>
    </subcellularLocation>
    <subcellularLocation>
        <location evidence="3">Recycling endosome</location>
    </subcellularLocation>
</comment>
<evidence type="ECO:0000256" key="12">
    <source>
        <dbReference type="ARBA" id="ARBA00023180"/>
    </source>
</evidence>
<dbReference type="Gene3D" id="2.40.160.110">
    <property type="match status" value="1"/>
</dbReference>
<accession>A0ABD1F751</accession>
<dbReference type="InterPro" id="IPR048524">
    <property type="entry name" value="Lamp2-like_TM"/>
</dbReference>
<dbReference type="InterPro" id="IPR002000">
    <property type="entry name" value="Lysosome-assoc_membr_glycop"/>
</dbReference>
<evidence type="ECO:0000256" key="7">
    <source>
        <dbReference type="ARBA" id="ARBA00022729"/>
    </source>
</evidence>
<evidence type="ECO:0000256" key="11">
    <source>
        <dbReference type="ARBA" id="ARBA00023136"/>
    </source>
</evidence>
<gene>
    <name evidence="26" type="ORF">ABEB36_002830</name>
</gene>
<dbReference type="Proteomes" id="UP001566132">
    <property type="component" value="Unassembled WGS sequence"/>
</dbReference>
<evidence type="ECO:0000256" key="13">
    <source>
        <dbReference type="ARBA" id="ARBA00023273"/>
    </source>
</evidence>
<keyword evidence="6 20" id="KW-0812">Transmembrane</keyword>
<organism evidence="26 27">
    <name type="scientific">Hypothenemus hampei</name>
    <name type="common">Coffee berry borer</name>
    <dbReference type="NCBI Taxonomy" id="57062"/>
    <lineage>
        <taxon>Eukaryota</taxon>
        <taxon>Metazoa</taxon>
        <taxon>Ecdysozoa</taxon>
        <taxon>Arthropoda</taxon>
        <taxon>Hexapoda</taxon>
        <taxon>Insecta</taxon>
        <taxon>Pterygota</taxon>
        <taxon>Neoptera</taxon>
        <taxon>Endopterygota</taxon>
        <taxon>Coleoptera</taxon>
        <taxon>Polyphaga</taxon>
        <taxon>Cucujiformia</taxon>
        <taxon>Curculionidae</taxon>
        <taxon>Scolytinae</taxon>
        <taxon>Hypothenemus</taxon>
    </lineage>
</organism>
<dbReference type="AlphaFoldDB" id="A0ABD1F751"/>
<evidence type="ECO:0000256" key="21">
    <source>
        <dbReference type="SAM" id="MobiDB-lite"/>
    </source>
</evidence>
<sequence>MIIKSAIILFYIFASIAADVSIDPQPTYPILPTTPVIPTSNSPISTTTSKPTTSTSTEKPTTSTTPNPTPITTPTPPPDNNLTINDYIGNYTDSKDICFMAKMAIQFEILKEKNSSFVNVTKNDSYKVTCQKNITELIVQWNTTTINNTVSFEFLKVNSTYELHEIKATLYFDDNTNVTYFHKSPEFNIPDKLSYYCARDQALSLTNGSSNVTLAKVHLTSLQYQAFMNSTNAQYASVWDCDGANTSDVVPVVVGCVLAILVVLLLVVYLFGRRRCQTRGYLSMFTEEKNDSDYIPMKTLSCFK</sequence>
<feature type="compositionally biased region" description="Pro residues" evidence="21">
    <location>
        <begin position="67"/>
        <end position="79"/>
    </location>
</feature>
<evidence type="ECO:0000256" key="8">
    <source>
        <dbReference type="ARBA" id="ARBA00022753"/>
    </source>
</evidence>
<feature type="domain" description="Lysosome-associated membrane glycoprotein 2-like luminal" evidence="24">
    <location>
        <begin position="90"/>
        <end position="227"/>
    </location>
</feature>
<dbReference type="GO" id="GO:0010008">
    <property type="term" value="C:endosome membrane"/>
    <property type="evidence" value="ECO:0007669"/>
    <property type="project" value="UniProtKB-SubCell"/>
</dbReference>
<keyword evidence="7 23" id="KW-0732">Signal</keyword>
<keyword evidence="9 22" id="KW-1133">Transmembrane helix</keyword>
<feature type="transmembrane region" description="Helical" evidence="22">
    <location>
        <begin position="249"/>
        <end position="271"/>
    </location>
</feature>
<evidence type="ECO:0000256" key="5">
    <source>
        <dbReference type="ARBA" id="ARBA00009644"/>
    </source>
</evidence>
<evidence type="ECO:0000259" key="24">
    <source>
        <dbReference type="Pfam" id="PF01299"/>
    </source>
</evidence>
<feature type="region of interest" description="Disordered" evidence="21">
    <location>
        <begin position="33"/>
        <end position="80"/>
    </location>
</feature>
<keyword evidence="8" id="KW-0967">Endosome</keyword>
<dbReference type="Pfam" id="PF21222">
    <property type="entry name" value="Lamp2_2nd"/>
    <property type="match status" value="1"/>
</dbReference>
<dbReference type="EMBL" id="JBDJPC010000002">
    <property type="protein sequence ID" value="KAL1513411.1"/>
    <property type="molecule type" value="Genomic_DNA"/>
</dbReference>
<comment type="similarity">
    <text evidence="5 20">Belongs to the LAMP family.</text>
</comment>
<dbReference type="PROSITE" id="PS51407">
    <property type="entry name" value="LAMP_3"/>
    <property type="match status" value="1"/>
</dbReference>
<evidence type="ECO:0000256" key="19">
    <source>
        <dbReference type="ARBA" id="ARBA00076257"/>
    </source>
</evidence>
<dbReference type="GO" id="GO:0005886">
    <property type="term" value="C:plasma membrane"/>
    <property type="evidence" value="ECO:0007669"/>
    <property type="project" value="UniProtKB-SubCell"/>
</dbReference>
<dbReference type="Pfam" id="PF01299">
    <property type="entry name" value="Lamp2-like_luminal"/>
    <property type="match status" value="1"/>
</dbReference>
<evidence type="ECO:0000256" key="15">
    <source>
        <dbReference type="ARBA" id="ARBA00029428"/>
    </source>
</evidence>
<keyword evidence="27" id="KW-1185">Reference proteome</keyword>
<dbReference type="PANTHER" id="PTHR11506:SF35">
    <property type="entry name" value="LYSOSOME-ASSOCIATED MEMBRANE GLYCOPROTEIN 5"/>
    <property type="match status" value="1"/>
</dbReference>
<evidence type="ECO:0000259" key="25">
    <source>
        <dbReference type="Pfam" id="PF21222"/>
    </source>
</evidence>
<keyword evidence="14" id="KW-0968">Cytoplasmic vesicle</keyword>
<evidence type="ECO:0000256" key="20">
    <source>
        <dbReference type="PROSITE-ProRule" id="PRU00740"/>
    </source>
</evidence>
<evidence type="ECO:0000256" key="16">
    <source>
        <dbReference type="ARBA" id="ARBA00053950"/>
    </source>
</evidence>
<evidence type="ECO:0000313" key="27">
    <source>
        <dbReference type="Proteomes" id="UP001566132"/>
    </source>
</evidence>
<name>A0ABD1F751_HYPHA</name>
<dbReference type="PANTHER" id="PTHR11506">
    <property type="entry name" value="LYSOSOME-ASSOCIATED MEMBRANE GLYCOPROTEIN"/>
    <property type="match status" value="1"/>
</dbReference>
<feature type="domain" description="Lysosome-associated membrane glycoprotein 2-like transmembrane" evidence="25">
    <location>
        <begin position="250"/>
        <end position="280"/>
    </location>
</feature>
<protein>
    <recommendedName>
        <fullName evidence="18">Lysosome-associated membrane glycoprotein 5</fullName>
    </recommendedName>
    <alternativeName>
        <fullName evidence="19">Lysosome-associated membrane protein 5</fullName>
    </alternativeName>
</protein>
<evidence type="ECO:0000256" key="9">
    <source>
        <dbReference type="ARBA" id="ARBA00022989"/>
    </source>
</evidence>
<comment type="caution">
    <text evidence="26">The sequence shown here is derived from an EMBL/GenBank/DDBJ whole genome shotgun (WGS) entry which is preliminary data.</text>
</comment>
<proteinExistence type="inferred from homology"/>
<comment type="function">
    <text evidence="16">Plays a role in short-term synaptic plasticity in a subset of GABAergic neurons in the brain.</text>
</comment>
<feature type="chain" id="PRO_5044750319" description="Lysosome-associated membrane glycoprotein 5" evidence="23">
    <location>
        <begin position="19"/>
        <end position="304"/>
    </location>
</feature>
<dbReference type="PRINTS" id="PR00336">
    <property type="entry name" value="LYSASSOCTDMP"/>
</dbReference>
<evidence type="ECO:0000256" key="23">
    <source>
        <dbReference type="SAM" id="SignalP"/>
    </source>
</evidence>
<keyword evidence="12" id="KW-0325">Glycoprotein</keyword>
<evidence type="ECO:0000256" key="4">
    <source>
        <dbReference type="ARBA" id="ARBA00004279"/>
    </source>
</evidence>
<reference evidence="26 27" key="1">
    <citation type="submission" date="2024-05" db="EMBL/GenBank/DDBJ databases">
        <title>Genetic variation in Jamaican populations of the coffee berry borer (Hypothenemus hampei).</title>
        <authorList>
            <person name="Errbii M."/>
            <person name="Myrie A."/>
        </authorList>
    </citation>
    <scope>NUCLEOTIDE SEQUENCE [LARGE SCALE GENOMIC DNA]</scope>
    <source>
        <strain evidence="26">JA-Hopewell-2020-01-JO</strain>
        <tissue evidence="26">Whole body</tissue>
    </source>
</reference>
<comment type="caution">
    <text evidence="20">Lacks conserved residue(s) required for the propagation of feature annotation.</text>
</comment>
<evidence type="ECO:0000256" key="14">
    <source>
        <dbReference type="ARBA" id="ARBA00023329"/>
    </source>
</evidence>
<evidence type="ECO:0000256" key="6">
    <source>
        <dbReference type="ARBA" id="ARBA00022692"/>
    </source>
</evidence>
<evidence type="ECO:0000256" key="17">
    <source>
        <dbReference type="ARBA" id="ARBA00060492"/>
    </source>
</evidence>